<dbReference type="STRING" id="230819.A0A5C3KMI0"/>
<dbReference type="GO" id="GO:0003729">
    <property type="term" value="F:mRNA binding"/>
    <property type="evidence" value="ECO:0007669"/>
    <property type="project" value="TreeGrafter"/>
</dbReference>
<accession>A0A5C3KMI0</accession>
<proteinExistence type="predicted"/>
<gene>
    <name evidence="6" type="ORF">FA15DRAFT_672703</name>
</gene>
<dbReference type="InterPro" id="IPR038192">
    <property type="entry name" value="CSTF_C_sf"/>
</dbReference>
<dbReference type="Gene3D" id="1.10.20.70">
    <property type="entry name" value="Transcription termination and cleavage factor, C-terminal domain"/>
    <property type="match status" value="1"/>
</dbReference>
<dbReference type="AlphaFoldDB" id="A0A5C3KMI0"/>
<dbReference type="PANTHER" id="PTHR45735:SF2">
    <property type="entry name" value="CLEAVAGE STIMULATION FACTOR SUBUNIT 2"/>
    <property type="match status" value="1"/>
</dbReference>
<name>A0A5C3KMI0_COPMA</name>
<keyword evidence="7" id="KW-1185">Reference proteome</keyword>
<evidence type="ECO:0000256" key="3">
    <source>
        <dbReference type="SAM" id="MobiDB-lite"/>
    </source>
</evidence>
<evidence type="ECO:0000256" key="2">
    <source>
        <dbReference type="ARBA" id="ARBA00023242"/>
    </source>
</evidence>
<feature type="compositionally biased region" description="Pro residues" evidence="3">
    <location>
        <begin position="202"/>
        <end position="212"/>
    </location>
</feature>
<dbReference type="GO" id="GO:0005847">
    <property type="term" value="C:mRNA cleavage and polyadenylation specificity factor complex"/>
    <property type="evidence" value="ECO:0007669"/>
    <property type="project" value="TreeGrafter"/>
</dbReference>
<dbReference type="Pfam" id="PF14327">
    <property type="entry name" value="CSTF2_hinge"/>
    <property type="match status" value="1"/>
</dbReference>
<protein>
    <recommendedName>
        <fullName evidence="8">Transcription termination and cleavage factor C-terminal domain-containing protein</fullName>
    </recommendedName>
</protein>
<evidence type="ECO:0000313" key="6">
    <source>
        <dbReference type="EMBL" id="TFK21267.1"/>
    </source>
</evidence>
<organism evidence="6 7">
    <name type="scientific">Coprinopsis marcescibilis</name>
    <name type="common">Agaric fungus</name>
    <name type="synonym">Psathyrella marcescibilis</name>
    <dbReference type="NCBI Taxonomy" id="230819"/>
    <lineage>
        <taxon>Eukaryota</taxon>
        <taxon>Fungi</taxon>
        <taxon>Dikarya</taxon>
        <taxon>Basidiomycota</taxon>
        <taxon>Agaricomycotina</taxon>
        <taxon>Agaricomycetes</taxon>
        <taxon>Agaricomycetidae</taxon>
        <taxon>Agaricales</taxon>
        <taxon>Agaricineae</taxon>
        <taxon>Psathyrellaceae</taxon>
        <taxon>Coprinopsis</taxon>
    </lineage>
</organism>
<feature type="region of interest" description="Disordered" evidence="3">
    <location>
        <begin position="70"/>
        <end position="212"/>
    </location>
</feature>
<keyword evidence="2" id="KW-0539">Nucleus</keyword>
<dbReference type="EMBL" id="ML210273">
    <property type="protein sequence ID" value="TFK21267.1"/>
    <property type="molecule type" value="Genomic_DNA"/>
</dbReference>
<evidence type="ECO:0000313" key="7">
    <source>
        <dbReference type="Proteomes" id="UP000307440"/>
    </source>
</evidence>
<reference evidence="6 7" key="1">
    <citation type="journal article" date="2019" name="Nat. Ecol. Evol.">
        <title>Megaphylogeny resolves global patterns of mushroom evolution.</title>
        <authorList>
            <person name="Varga T."/>
            <person name="Krizsan K."/>
            <person name="Foldi C."/>
            <person name="Dima B."/>
            <person name="Sanchez-Garcia M."/>
            <person name="Sanchez-Ramirez S."/>
            <person name="Szollosi G.J."/>
            <person name="Szarkandi J.G."/>
            <person name="Papp V."/>
            <person name="Albert L."/>
            <person name="Andreopoulos W."/>
            <person name="Angelini C."/>
            <person name="Antonin V."/>
            <person name="Barry K.W."/>
            <person name="Bougher N.L."/>
            <person name="Buchanan P."/>
            <person name="Buyck B."/>
            <person name="Bense V."/>
            <person name="Catcheside P."/>
            <person name="Chovatia M."/>
            <person name="Cooper J."/>
            <person name="Damon W."/>
            <person name="Desjardin D."/>
            <person name="Finy P."/>
            <person name="Geml J."/>
            <person name="Haridas S."/>
            <person name="Hughes K."/>
            <person name="Justo A."/>
            <person name="Karasinski D."/>
            <person name="Kautmanova I."/>
            <person name="Kiss B."/>
            <person name="Kocsube S."/>
            <person name="Kotiranta H."/>
            <person name="LaButti K.M."/>
            <person name="Lechner B.E."/>
            <person name="Liimatainen K."/>
            <person name="Lipzen A."/>
            <person name="Lukacs Z."/>
            <person name="Mihaltcheva S."/>
            <person name="Morgado L.N."/>
            <person name="Niskanen T."/>
            <person name="Noordeloos M.E."/>
            <person name="Ohm R.A."/>
            <person name="Ortiz-Santana B."/>
            <person name="Ovrebo C."/>
            <person name="Racz N."/>
            <person name="Riley R."/>
            <person name="Savchenko A."/>
            <person name="Shiryaev A."/>
            <person name="Soop K."/>
            <person name="Spirin V."/>
            <person name="Szebenyi C."/>
            <person name="Tomsovsky M."/>
            <person name="Tulloss R.E."/>
            <person name="Uehling J."/>
            <person name="Grigoriev I.V."/>
            <person name="Vagvolgyi C."/>
            <person name="Papp T."/>
            <person name="Martin F.M."/>
            <person name="Miettinen O."/>
            <person name="Hibbett D.S."/>
            <person name="Nagy L.G."/>
        </authorList>
    </citation>
    <scope>NUCLEOTIDE SEQUENCE [LARGE SCALE GENOMIC DNA]</scope>
    <source>
        <strain evidence="6 7">CBS 121175</strain>
    </source>
</reference>
<evidence type="ECO:0000259" key="5">
    <source>
        <dbReference type="Pfam" id="PF14327"/>
    </source>
</evidence>
<feature type="compositionally biased region" description="Low complexity" evidence="3">
    <location>
        <begin position="101"/>
        <end position="113"/>
    </location>
</feature>
<feature type="domain" description="Cleavage stimulation factor subunit 2 hinge" evidence="5">
    <location>
        <begin position="6"/>
        <end position="59"/>
    </location>
</feature>
<dbReference type="PRINTS" id="PR01217">
    <property type="entry name" value="PRICHEXTENSN"/>
</dbReference>
<dbReference type="PANTHER" id="PTHR45735">
    <property type="entry name" value="CLEAVAGE STIMULATION FACTOR SUBUNIT 2"/>
    <property type="match status" value="1"/>
</dbReference>
<dbReference type="InterPro" id="IPR026896">
    <property type="entry name" value="CSTF_C"/>
</dbReference>
<sequence length="266" mass="27940">MSNAPNLPTEQLLELMVTLKKTTPASARTILNGQPAIAYALIKLMVAMNAINIEVFQKTLQASASQAAPAPVPAPIAPAPQHQPTSSIGHVHPPPLPPHMTPTHSHSSSSTPIPALPPHMHQMVGGYSNSHPGYRTSTPPHPTPTPPMSMGMPPPPQAVYGGYPISNGYNNMPPPPGQYSQPGQPTGAPYGYPGYPPQSMGMPPPQSAPMPPPGLSETLAAIPEDQKALIMQVISMTPDQIHALPPQQRSTYIQIRATLGISTPGG</sequence>
<evidence type="ECO:0000256" key="1">
    <source>
        <dbReference type="ARBA" id="ARBA00004123"/>
    </source>
</evidence>
<dbReference type="OrthoDB" id="272703at2759"/>
<dbReference type="InterPro" id="IPR025742">
    <property type="entry name" value="CSTF2_hinge"/>
</dbReference>
<feature type="compositionally biased region" description="Low complexity" evidence="3">
    <location>
        <begin position="178"/>
        <end position="201"/>
    </location>
</feature>
<evidence type="ECO:0000259" key="4">
    <source>
        <dbReference type="Pfam" id="PF14304"/>
    </source>
</evidence>
<feature type="domain" description="Transcription termination and cleavage factor C-terminal" evidence="4">
    <location>
        <begin position="225"/>
        <end position="256"/>
    </location>
</feature>
<comment type="subcellular location">
    <subcellularLocation>
        <location evidence="1">Nucleus</location>
    </subcellularLocation>
</comment>
<dbReference type="Pfam" id="PF14304">
    <property type="entry name" value="CSTF_C"/>
    <property type="match status" value="1"/>
</dbReference>
<dbReference type="GO" id="GO:0031124">
    <property type="term" value="P:mRNA 3'-end processing"/>
    <property type="evidence" value="ECO:0007669"/>
    <property type="project" value="InterPro"/>
</dbReference>
<evidence type="ECO:0008006" key="8">
    <source>
        <dbReference type="Google" id="ProtNLM"/>
    </source>
</evidence>
<dbReference type="Proteomes" id="UP000307440">
    <property type="component" value="Unassembled WGS sequence"/>
</dbReference>
<feature type="compositionally biased region" description="Pro residues" evidence="3">
    <location>
        <begin position="139"/>
        <end position="157"/>
    </location>
</feature>